<organism evidence="1 2">
    <name type="scientific">Paramecium bursaria Chlorella virus NY2A</name>
    <name type="common">PBCV-NY2A</name>
    <dbReference type="NCBI Taxonomy" id="46021"/>
    <lineage>
        <taxon>Viruses</taxon>
        <taxon>Varidnaviria</taxon>
        <taxon>Bamfordvirae</taxon>
        <taxon>Nucleocytoviricota</taxon>
        <taxon>Megaviricetes</taxon>
        <taxon>Algavirales</taxon>
        <taxon>Phycodnaviridae</taxon>
        <taxon>Chlorovirus</taxon>
        <taxon>Chlorovirus americanus</taxon>
    </lineage>
</organism>
<evidence type="ECO:0000313" key="1">
    <source>
        <dbReference type="EMBL" id="ABT14937.1"/>
    </source>
</evidence>
<accession>A7IX63</accession>
<name>A7IX63_PBCVN</name>
<organismHost>
    <name type="scientific">Chlorella</name>
    <dbReference type="NCBI Taxonomy" id="3071"/>
</organismHost>
<sequence>MIERELRVDPFDGFFQKPEQFDLFIYMCVPDQSRIKNENFLQIVERLEQSRVHHIVIIHHNISYFA</sequence>
<gene>
    <name evidence="1" type="primary">b538L</name>
    <name evidence="1" type="ORF">NY2A_b538L</name>
</gene>
<dbReference type="KEGG" id="vg:5659510"/>
<dbReference type="GeneID" id="5659510"/>
<proteinExistence type="predicted"/>
<reference evidence="1 2" key="1">
    <citation type="journal article" date="2007" name="Virology">
        <title>Sequence and annotation of the 369-kb NY-2A and the 345-kb AR158 viruses that infect Chlorella NC64A.</title>
        <authorList>
            <person name="Fitzgerald L.A."/>
            <person name="Graves M.V."/>
            <person name="Li X."/>
            <person name="Feldblyum T."/>
            <person name="Nierman W.C."/>
            <person name="Van Etten J.L."/>
        </authorList>
    </citation>
    <scope>NUCLEOTIDE SEQUENCE [LARGE SCALE GENOMIC DNA]</scope>
    <source>
        <strain evidence="1 2">NY-2A</strain>
    </source>
</reference>
<dbReference type="RefSeq" id="YP_001497734.1">
    <property type="nucleotide sequence ID" value="NC_009898.1"/>
</dbReference>
<dbReference type="Proteomes" id="UP000202419">
    <property type="component" value="Segment"/>
</dbReference>
<dbReference type="EMBL" id="DQ491002">
    <property type="protein sequence ID" value="ABT14937.1"/>
    <property type="molecule type" value="Genomic_DNA"/>
</dbReference>
<protein>
    <submittedName>
        <fullName evidence="1">Uncharacterized protein b538L</fullName>
    </submittedName>
</protein>
<evidence type="ECO:0000313" key="2">
    <source>
        <dbReference type="Proteomes" id="UP000202419"/>
    </source>
</evidence>
<keyword evidence="2" id="KW-1185">Reference proteome</keyword>